<reference evidence="1" key="1">
    <citation type="submission" date="2021-07" db="EMBL/GenBank/DDBJ databases">
        <title>Draft genome sequence of carbapenem-resistant Aeromonas spp. in Japan.</title>
        <authorList>
            <person name="Maehana S."/>
            <person name="Suzuki M."/>
            <person name="Kitasato H."/>
        </authorList>
    </citation>
    <scope>NUCLEOTIDE SEQUENCE</scope>
    <source>
        <strain evidence="1">KAM343</strain>
    </source>
</reference>
<accession>A0AAV4YVA7</accession>
<evidence type="ECO:0000313" key="1">
    <source>
        <dbReference type="EMBL" id="GJA43707.1"/>
    </source>
</evidence>
<dbReference type="AlphaFoldDB" id="A0AAV4YVA7"/>
<comment type="caution">
    <text evidence="1">The sequence shown here is derived from an EMBL/GenBank/DDBJ whole genome shotgun (WGS) entry which is preliminary data.</text>
</comment>
<name>A0AAV4YVA7_AERCA</name>
<sequence>MEYPENAIEHLARFTGRAPDQASRRKLGLDKPPLCISQLITAGHGMDLKLLRRCEIISSSL</sequence>
<organism evidence="1 2">
    <name type="scientific">Aeromonas caviae</name>
    <name type="common">Aeromonas punctata</name>
    <dbReference type="NCBI Taxonomy" id="648"/>
    <lineage>
        <taxon>Bacteria</taxon>
        <taxon>Pseudomonadati</taxon>
        <taxon>Pseudomonadota</taxon>
        <taxon>Gammaproteobacteria</taxon>
        <taxon>Aeromonadales</taxon>
        <taxon>Aeromonadaceae</taxon>
        <taxon>Aeromonas</taxon>
    </lineage>
</organism>
<proteinExistence type="predicted"/>
<gene>
    <name evidence="1" type="ORF">KAM343_45030</name>
</gene>
<dbReference type="Proteomes" id="UP000886939">
    <property type="component" value="Unassembled WGS sequence"/>
</dbReference>
<dbReference type="EMBL" id="BPNI01000376">
    <property type="protein sequence ID" value="GJA43707.1"/>
    <property type="molecule type" value="Genomic_DNA"/>
</dbReference>
<evidence type="ECO:0000313" key="2">
    <source>
        <dbReference type="Proteomes" id="UP000886939"/>
    </source>
</evidence>
<protein>
    <submittedName>
        <fullName evidence="1">Uncharacterized protein</fullName>
    </submittedName>
</protein>